<evidence type="ECO:0000256" key="7">
    <source>
        <dbReference type="ARBA" id="ARBA00023136"/>
    </source>
</evidence>
<feature type="transmembrane region" description="Helical" evidence="8">
    <location>
        <begin position="323"/>
        <end position="343"/>
    </location>
</feature>
<keyword evidence="7 8" id="KW-0472">Membrane</keyword>
<dbReference type="Proteomes" id="UP000220246">
    <property type="component" value="Unassembled WGS sequence"/>
</dbReference>
<dbReference type="EMBL" id="PDEA01000001">
    <property type="protein sequence ID" value="PEH91106.1"/>
    <property type="molecule type" value="Genomic_DNA"/>
</dbReference>
<dbReference type="PROSITE" id="PS50850">
    <property type="entry name" value="MFS"/>
    <property type="match status" value="1"/>
</dbReference>
<feature type="transmembrane region" description="Helical" evidence="8">
    <location>
        <begin position="268"/>
        <end position="290"/>
    </location>
</feature>
<accession>A0A2A7V103</accession>
<evidence type="ECO:0000256" key="4">
    <source>
        <dbReference type="ARBA" id="ARBA00022475"/>
    </source>
</evidence>
<dbReference type="InterPro" id="IPR036259">
    <property type="entry name" value="MFS_trans_sf"/>
</dbReference>
<feature type="transmembrane region" description="Helical" evidence="8">
    <location>
        <begin position="124"/>
        <end position="147"/>
    </location>
</feature>
<dbReference type="GO" id="GO:0005886">
    <property type="term" value="C:plasma membrane"/>
    <property type="evidence" value="ECO:0007669"/>
    <property type="project" value="UniProtKB-SubCell"/>
</dbReference>
<dbReference type="Pfam" id="PF07690">
    <property type="entry name" value="MFS_1"/>
    <property type="match status" value="1"/>
</dbReference>
<dbReference type="AlphaFoldDB" id="A0A2A7V103"/>
<feature type="transmembrane region" description="Helical" evidence="8">
    <location>
        <begin position="232"/>
        <end position="256"/>
    </location>
</feature>
<keyword evidence="5 8" id="KW-0812">Transmembrane</keyword>
<feature type="transmembrane region" description="Helical" evidence="8">
    <location>
        <begin position="153"/>
        <end position="174"/>
    </location>
</feature>
<reference evidence="11" key="1">
    <citation type="submission" date="2017-09" db="EMBL/GenBank/DDBJ databases">
        <title>FDA dAtabase for Regulatory Grade micrObial Sequences (FDA-ARGOS): Supporting development and validation of Infectious Disease Dx tests.</title>
        <authorList>
            <person name="Minogue T."/>
            <person name="Wolcott M."/>
            <person name="Wasieloski L."/>
            <person name="Aguilar W."/>
            <person name="Moore D."/>
            <person name="Tallon L."/>
            <person name="Sadzewicz L."/>
            <person name="Ott S."/>
            <person name="Zhao X."/>
            <person name="Nagaraj S."/>
            <person name="Vavikolanu K."/>
            <person name="Aluvathingal J."/>
            <person name="Nadendla S."/>
            <person name="Sichtig H."/>
        </authorList>
    </citation>
    <scope>NUCLEOTIDE SEQUENCE [LARGE SCALE GENOMIC DNA]</scope>
    <source>
        <strain evidence="11">FDAARGOS_394</strain>
    </source>
</reference>
<keyword evidence="4" id="KW-1003">Cell membrane</keyword>
<feature type="transmembrane region" description="Helical" evidence="8">
    <location>
        <begin position="355"/>
        <end position="374"/>
    </location>
</feature>
<keyword evidence="3 8" id="KW-0813">Transport</keyword>
<dbReference type="OrthoDB" id="9814303at2"/>
<feature type="transmembrane region" description="Helical" evidence="8">
    <location>
        <begin position="296"/>
        <end position="316"/>
    </location>
</feature>
<comment type="caution">
    <text evidence="10">The sequence shown here is derived from an EMBL/GenBank/DDBJ whole genome shotgun (WGS) entry which is preliminary data.</text>
</comment>
<dbReference type="NCBIfam" id="TIGR00710">
    <property type="entry name" value="efflux_Bcr_CflA"/>
    <property type="match status" value="1"/>
</dbReference>
<comment type="subcellular location">
    <subcellularLocation>
        <location evidence="8">Cell inner membrane</location>
        <topology evidence="8">Multi-pass membrane protein</topology>
    </subcellularLocation>
    <subcellularLocation>
        <location evidence="1">Cell membrane</location>
        <topology evidence="1">Multi-pass membrane protein</topology>
    </subcellularLocation>
</comment>
<evidence type="ECO:0000256" key="2">
    <source>
        <dbReference type="ARBA" id="ARBA00006236"/>
    </source>
</evidence>
<evidence type="ECO:0000313" key="10">
    <source>
        <dbReference type="EMBL" id="PEH91106.1"/>
    </source>
</evidence>
<proteinExistence type="inferred from homology"/>
<dbReference type="Gene3D" id="1.20.1720.10">
    <property type="entry name" value="Multidrug resistance protein D"/>
    <property type="match status" value="1"/>
</dbReference>
<evidence type="ECO:0000313" key="11">
    <source>
        <dbReference type="Proteomes" id="UP000220246"/>
    </source>
</evidence>
<evidence type="ECO:0000256" key="6">
    <source>
        <dbReference type="ARBA" id="ARBA00022989"/>
    </source>
</evidence>
<dbReference type="GO" id="GO:1990961">
    <property type="term" value="P:xenobiotic detoxification by transmembrane export across the plasma membrane"/>
    <property type="evidence" value="ECO:0007669"/>
    <property type="project" value="InterPro"/>
</dbReference>
<feature type="domain" description="Major facilitator superfamily (MFS) profile" evidence="9">
    <location>
        <begin position="1"/>
        <end position="380"/>
    </location>
</feature>
<dbReference type="GO" id="GO:0042910">
    <property type="term" value="F:xenobiotic transmembrane transporter activity"/>
    <property type="evidence" value="ECO:0007669"/>
    <property type="project" value="InterPro"/>
</dbReference>
<evidence type="ECO:0000259" key="9">
    <source>
        <dbReference type="PROSITE" id="PS50850"/>
    </source>
</evidence>
<keyword evidence="11" id="KW-1185">Reference proteome</keyword>
<gene>
    <name evidence="10" type="ORF">CRM82_14605</name>
</gene>
<feature type="transmembrane region" description="Helical" evidence="8">
    <location>
        <begin position="202"/>
        <end position="220"/>
    </location>
</feature>
<dbReference type="InterPro" id="IPR011701">
    <property type="entry name" value="MFS"/>
</dbReference>
<feature type="transmembrane region" description="Helical" evidence="8">
    <location>
        <begin position="66"/>
        <end position="87"/>
    </location>
</feature>
<dbReference type="InterPro" id="IPR004812">
    <property type="entry name" value="Efflux_drug-R_Bcr/CmlA"/>
</dbReference>
<organism evidence="10 11">
    <name type="scientific">Comamonas terrigena</name>
    <dbReference type="NCBI Taxonomy" id="32013"/>
    <lineage>
        <taxon>Bacteria</taxon>
        <taxon>Pseudomonadati</taxon>
        <taxon>Pseudomonadota</taxon>
        <taxon>Betaproteobacteria</taxon>
        <taxon>Burkholderiales</taxon>
        <taxon>Comamonadaceae</taxon>
        <taxon>Comamonas</taxon>
    </lineage>
</organism>
<name>A0A2A7V103_COMTR</name>
<evidence type="ECO:0000256" key="5">
    <source>
        <dbReference type="ARBA" id="ARBA00022692"/>
    </source>
</evidence>
<evidence type="ECO:0000256" key="8">
    <source>
        <dbReference type="RuleBase" id="RU365088"/>
    </source>
</evidence>
<feature type="transmembrane region" description="Helical" evidence="8">
    <location>
        <begin position="93"/>
        <end position="112"/>
    </location>
</feature>
<dbReference type="PANTHER" id="PTHR23502:SF132">
    <property type="entry name" value="POLYAMINE TRANSPORTER 2-RELATED"/>
    <property type="match status" value="1"/>
</dbReference>
<sequence>MWLLVLVTLSGTMAMHIFVPALPVAGSALHAPAASMQQTITLYVIGLALGQLVYGPVSDTWGRRPALLVGLGLYLSASVVALCAPTLEWLLAARLVQALGGAAGITLGRAIVRDIAPPERVTKDLALLNLLTLVGPGLAPIVGSYLAEHFGWRAIYLFLVGMGVAMVLCTWRMLPETNRQRRPLAIAGIARDYRTLLCTPRFAGFMLGGACSTTALYPYLATAPYIVHEQLGYPIAMVGWFAAATIVGASLGTLVTRRLAGRYPAERFLYVGGGIGLSMAFALLVVQLAGWLNGPILVAVTLVMTLGAGMSSPAALSRGLSAVPWLTGSAAGLYGFGQMAMGALGTKLVGYGDNPVVACAVTQICIIGLALASYRFAAAQPVAVQGGQPAR</sequence>
<keyword evidence="8" id="KW-0997">Cell inner membrane</keyword>
<comment type="caution">
    <text evidence="8">Lacks conserved residue(s) required for the propagation of feature annotation.</text>
</comment>
<comment type="similarity">
    <text evidence="2 8">Belongs to the major facilitator superfamily. Bcr/CmlA family.</text>
</comment>
<dbReference type="CDD" id="cd17320">
    <property type="entry name" value="MFS_MdfA_MDR_like"/>
    <property type="match status" value="1"/>
</dbReference>
<evidence type="ECO:0000256" key="3">
    <source>
        <dbReference type="ARBA" id="ARBA00022448"/>
    </source>
</evidence>
<dbReference type="InterPro" id="IPR020846">
    <property type="entry name" value="MFS_dom"/>
</dbReference>
<dbReference type="PANTHER" id="PTHR23502">
    <property type="entry name" value="MAJOR FACILITATOR SUPERFAMILY"/>
    <property type="match status" value="1"/>
</dbReference>
<feature type="transmembrane region" description="Helical" evidence="8">
    <location>
        <begin position="36"/>
        <end position="54"/>
    </location>
</feature>
<protein>
    <recommendedName>
        <fullName evidence="8">Bcr/CflA family efflux transporter</fullName>
    </recommendedName>
</protein>
<keyword evidence="6 8" id="KW-1133">Transmembrane helix</keyword>
<dbReference type="STRING" id="1219032.GCA_001515545_00278"/>
<dbReference type="SUPFAM" id="SSF103473">
    <property type="entry name" value="MFS general substrate transporter"/>
    <property type="match status" value="1"/>
</dbReference>
<evidence type="ECO:0000256" key="1">
    <source>
        <dbReference type="ARBA" id="ARBA00004651"/>
    </source>
</evidence>